<organism evidence="2 3">
    <name type="scientific">Ferrimonas lipolytica</name>
    <dbReference type="NCBI Taxonomy" id="2724191"/>
    <lineage>
        <taxon>Bacteria</taxon>
        <taxon>Pseudomonadati</taxon>
        <taxon>Pseudomonadota</taxon>
        <taxon>Gammaproteobacteria</taxon>
        <taxon>Alteromonadales</taxon>
        <taxon>Ferrimonadaceae</taxon>
        <taxon>Ferrimonas</taxon>
    </lineage>
</organism>
<name>A0A6H1UBG4_9GAMM</name>
<dbReference type="InterPro" id="IPR022069">
    <property type="entry name" value="DUF3622"/>
</dbReference>
<sequence length="125" mass="14404">MAQSKKFSLSVEQTEDKWTAKIIRKVSNRKTMVSKKKGRFATEAEAQAWGEEMLQEFQKNQAERNDRHAKTRIEREAVAARQAEKAEQKAAEKRALRAEALGDEFDADDVAEDEEFDFSDFDSEE</sequence>
<evidence type="ECO:0000256" key="1">
    <source>
        <dbReference type="SAM" id="MobiDB-lite"/>
    </source>
</evidence>
<gene>
    <name evidence="2" type="ORF">HER31_04285</name>
</gene>
<dbReference type="Pfam" id="PF12286">
    <property type="entry name" value="DUF3622"/>
    <property type="match status" value="1"/>
</dbReference>
<feature type="region of interest" description="Disordered" evidence="1">
    <location>
        <begin position="101"/>
        <end position="125"/>
    </location>
</feature>
<dbReference type="AlphaFoldDB" id="A0A6H1UBG4"/>
<dbReference type="KEGG" id="fes:HER31_04285"/>
<keyword evidence="3" id="KW-1185">Reference proteome</keyword>
<dbReference type="EMBL" id="CP051180">
    <property type="protein sequence ID" value="QIZ76178.1"/>
    <property type="molecule type" value="Genomic_DNA"/>
</dbReference>
<accession>A0A6H1UBG4</accession>
<protein>
    <submittedName>
        <fullName evidence="2">DUF3622 domain-containing protein</fullName>
    </submittedName>
</protein>
<reference evidence="2 3" key="1">
    <citation type="submission" date="2020-04" db="EMBL/GenBank/DDBJ databases">
        <title>Ferrimonas sp. S7 isolated from sea water.</title>
        <authorList>
            <person name="Bae S.S."/>
            <person name="Baek K."/>
        </authorList>
    </citation>
    <scope>NUCLEOTIDE SEQUENCE [LARGE SCALE GENOMIC DNA]</scope>
    <source>
        <strain evidence="2 3">S7</strain>
    </source>
</reference>
<dbReference type="Proteomes" id="UP000501602">
    <property type="component" value="Chromosome"/>
</dbReference>
<evidence type="ECO:0000313" key="3">
    <source>
        <dbReference type="Proteomes" id="UP000501602"/>
    </source>
</evidence>
<proteinExistence type="predicted"/>
<dbReference type="RefSeq" id="WP_168659438.1">
    <property type="nucleotide sequence ID" value="NZ_CP051180.1"/>
</dbReference>
<evidence type="ECO:0000313" key="2">
    <source>
        <dbReference type="EMBL" id="QIZ76178.1"/>
    </source>
</evidence>